<sequence length="159" mass="16178">HNSTIYRTIEVEKRRDGFFSSSNNNRVRLDVGGVEHNTNALSEGGSGQVLVELSADGSSVSVRAGNTSPNAADSAGSGSGNVLLVVGLVDIHDALADVPLGVVLVEDTVELQDGGSLVLVALTAGETRKDGLDVESAVEGGVVLAGDDGGSFGHFTCEK</sequence>
<dbReference type="AlphaFoldDB" id="A0AAV5SL44"/>
<dbReference type="Proteomes" id="UP001432027">
    <property type="component" value="Unassembled WGS sequence"/>
</dbReference>
<evidence type="ECO:0000313" key="2">
    <source>
        <dbReference type="Proteomes" id="UP001432027"/>
    </source>
</evidence>
<feature type="non-terminal residue" evidence="1">
    <location>
        <position position="1"/>
    </location>
</feature>
<proteinExistence type="predicted"/>
<comment type="caution">
    <text evidence="1">The sequence shown here is derived from an EMBL/GenBank/DDBJ whole genome shotgun (WGS) entry which is preliminary data.</text>
</comment>
<accession>A0AAV5SL44</accession>
<reference evidence="1" key="1">
    <citation type="submission" date="2023-10" db="EMBL/GenBank/DDBJ databases">
        <title>Genome assembly of Pristionchus species.</title>
        <authorList>
            <person name="Yoshida K."/>
            <person name="Sommer R.J."/>
        </authorList>
    </citation>
    <scope>NUCLEOTIDE SEQUENCE</scope>
    <source>
        <strain evidence="1">RS0144</strain>
    </source>
</reference>
<dbReference type="EMBL" id="BTSX01000002">
    <property type="protein sequence ID" value="GMS83793.1"/>
    <property type="molecule type" value="Genomic_DNA"/>
</dbReference>
<organism evidence="1 2">
    <name type="scientific">Pristionchus entomophagus</name>
    <dbReference type="NCBI Taxonomy" id="358040"/>
    <lineage>
        <taxon>Eukaryota</taxon>
        <taxon>Metazoa</taxon>
        <taxon>Ecdysozoa</taxon>
        <taxon>Nematoda</taxon>
        <taxon>Chromadorea</taxon>
        <taxon>Rhabditida</taxon>
        <taxon>Rhabditina</taxon>
        <taxon>Diplogasteromorpha</taxon>
        <taxon>Diplogasteroidea</taxon>
        <taxon>Neodiplogasteridae</taxon>
        <taxon>Pristionchus</taxon>
    </lineage>
</organism>
<name>A0AAV5SL44_9BILA</name>
<gene>
    <name evidence="1" type="ORF">PENTCL1PPCAC_5968</name>
</gene>
<feature type="non-terminal residue" evidence="1">
    <location>
        <position position="159"/>
    </location>
</feature>
<keyword evidence="2" id="KW-1185">Reference proteome</keyword>
<evidence type="ECO:0000313" key="1">
    <source>
        <dbReference type="EMBL" id="GMS83793.1"/>
    </source>
</evidence>
<protein>
    <submittedName>
        <fullName evidence="1">Uncharacterized protein</fullName>
    </submittedName>
</protein>